<evidence type="ECO:0000256" key="5">
    <source>
        <dbReference type="ARBA" id="ARBA00022989"/>
    </source>
</evidence>
<reference evidence="9 10" key="1">
    <citation type="journal article" date="2016" name="Sci. Rep.">
        <title>A novel ammonia-oxidizing archaeon from wastewater treatment plant: Its enrichment, physiological and genomic characteristics.</title>
        <authorList>
            <person name="Li Y."/>
            <person name="Ding K."/>
            <person name="Wen X."/>
            <person name="Zhang B."/>
            <person name="Shen B."/>
            <person name="Yang Y."/>
        </authorList>
    </citation>
    <scope>NUCLEOTIDE SEQUENCE [LARGE SCALE GENOMIC DNA]</scope>
    <source>
        <strain evidence="9 10">SAT1</strain>
    </source>
</reference>
<evidence type="ECO:0000256" key="4">
    <source>
        <dbReference type="ARBA" id="ARBA00022692"/>
    </source>
</evidence>
<dbReference type="RefSeq" id="WP_048189476.1">
    <property type="nucleotide sequence ID" value="NZ_CP011097.1"/>
</dbReference>
<feature type="transmembrane region" description="Helical" evidence="7">
    <location>
        <begin position="201"/>
        <end position="218"/>
    </location>
</feature>
<dbReference type="GO" id="GO:0015297">
    <property type="term" value="F:antiporter activity"/>
    <property type="evidence" value="ECO:0007669"/>
    <property type="project" value="InterPro"/>
</dbReference>
<dbReference type="GO" id="GO:1902600">
    <property type="term" value="P:proton transmembrane transport"/>
    <property type="evidence" value="ECO:0007669"/>
    <property type="project" value="InterPro"/>
</dbReference>
<sequence length="414" mass="43829">MEFSQISKIIMDKISAAPSSSELIIQDFAVIMVIASVMALISYKLKQPMIMAYIIAGMIIGPFTPPFSLIAHVEILHVFAEIGIILLLFVIGMEFPLEKLKNIGKKATVIAVAEASGTFLAGYLASQALGFGFYDSLFLALAISVTSTVIIMRVLEELGMVKDEATYLIVGIAVIEDIIIVSLLAVLQSVAATGDLSVSEIGVSIGLVIAFIVGAIVIGSKIVPRCVDLVGRTNHNELLIIATLGVAFSLAFIAFKLDISVATGAFFAGVLVAGSKMRVATKIMSTPIRDMFAALFFISVGALMDIKQLPLFIIPAIVLVVVSFLAKFITVWAAARAQKFDKATSLRSGIGLSSSGGELALVAAKGGSDVGATSSFVLPMVGTMTVITTFISPYLIKYGWKLVDKISAKEKESS</sequence>
<dbReference type="Proteomes" id="UP000266745">
    <property type="component" value="Chromosome"/>
</dbReference>
<proteinExistence type="inferred from homology"/>
<dbReference type="Gene3D" id="1.20.1530.20">
    <property type="match status" value="1"/>
</dbReference>
<accession>A0A3G1B507</accession>
<feature type="transmembrane region" description="Helical" evidence="7">
    <location>
        <begin position="137"/>
        <end position="155"/>
    </location>
</feature>
<feature type="transmembrane region" description="Helical" evidence="7">
    <location>
        <begin position="167"/>
        <end position="189"/>
    </location>
</feature>
<evidence type="ECO:0000313" key="9">
    <source>
        <dbReference type="EMBL" id="AJZ76678.1"/>
    </source>
</evidence>
<keyword evidence="5 7" id="KW-1133">Transmembrane helix</keyword>
<keyword evidence="4 7" id="KW-0812">Transmembrane</keyword>
<protein>
    <submittedName>
        <fullName evidence="9">Potassium transporter Kef</fullName>
    </submittedName>
</protein>
<dbReference type="GeneID" id="24875918"/>
<feature type="transmembrane region" description="Helical" evidence="7">
    <location>
        <begin position="23"/>
        <end position="43"/>
    </location>
</feature>
<feature type="transmembrane region" description="Helical" evidence="7">
    <location>
        <begin position="107"/>
        <end position="125"/>
    </location>
</feature>
<dbReference type="EMBL" id="CP011097">
    <property type="protein sequence ID" value="AJZ76678.1"/>
    <property type="molecule type" value="Genomic_DNA"/>
</dbReference>
<dbReference type="GO" id="GO:0016020">
    <property type="term" value="C:membrane"/>
    <property type="evidence" value="ECO:0007669"/>
    <property type="project" value="UniProtKB-SubCell"/>
</dbReference>
<keyword evidence="6 7" id="KW-0472">Membrane</keyword>
<feature type="transmembrane region" description="Helical" evidence="7">
    <location>
        <begin position="238"/>
        <end position="255"/>
    </location>
</feature>
<feature type="domain" description="Cation/H+ exchanger transmembrane" evidence="8">
    <location>
        <begin position="33"/>
        <end position="396"/>
    </location>
</feature>
<evidence type="ECO:0000256" key="7">
    <source>
        <dbReference type="SAM" id="Phobius"/>
    </source>
</evidence>
<keyword evidence="10" id="KW-1185">Reference proteome</keyword>
<dbReference type="PANTHER" id="PTHR42751">
    <property type="entry name" value="SODIUM/HYDROGEN EXCHANGER FAMILY/TRKA DOMAIN PROTEIN"/>
    <property type="match status" value="1"/>
</dbReference>
<evidence type="ECO:0000256" key="1">
    <source>
        <dbReference type="ARBA" id="ARBA00004141"/>
    </source>
</evidence>
<evidence type="ECO:0000259" key="8">
    <source>
        <dbReference type="Pfam" id="PF00999"/>
    </source>
</evidence>
<organism evidence="9 10">
    <name type="scientific">Candidatus Nitrosotenuis cloacae</name>
    <dbReference type="NCBI Taxonomy" id="1603555"/>
    <lineage>
        <taxon>Archaea</taxon>
        <taxon>Nitrososphaerota</taxon>
        <taxon>Candidatus Nitrosotenuis</taxon>
    </lineage>
</organism>
<gene>
    <name evidence="9" type="ORF">SU86_005830</name>
</gene>
<dbReference type="Pfam" id="PF00999">
    <property type="entry name" value="Na_H_Exchanger"/>
    <property type="match status" value="1"/>
</dbReference>
<dbReference type="STRING" id="1603555.SU86_005830"/>
<feature type="transmembrane region" description="Helical" evidence="7">
    <location>
        <begin position="50"/>
        <end position="69"/>
    </location>
</feature>
<dbReference type="InterPro" id="IPR038770">
    <property type="entry name" value="Na+/solute_symporter_sf"/>
</dbReference>
<feature type="transmembrane region" description="Helical" evidence="7">
    <location>
        <begin position="75"/>
        <end position="95"/>
    </location>
</feature>
<evidence type="ECO:0000256" key="2">
    <source>
        <dbReference type="ARBA" id="ARBA00005551"/>
    </source>
</evidence>
<evidence type="ECO:0000313" key="10">
    <source>
        <dbReference type="Proteomes" id="UP000266745"/>
    </source>
</evidence>
<dbReference type="InterPro" id="IPR006153">
    <property type="entry name" value="Cation/H_exchanger_TM"/>
</dbReference>
<evidence type="ECO:0000256" key="3">
    <source>
        <dbReference type="ARBA" id="ARBA00022448"/>
    </source>
</evidence>
<comment type="similarity">
    <text evidence="2">Belongs to the monovalent cation:proton antiporter 2 (CPA2) transporter (TC 2.A.37) family.</text>
</comment>
<evidence type="ECO:0000256" key="6">
    <source>
        <dbReference type="ARBA" id="ARBA00023136"/>
    </source>
</evidence>
<feature type="transmembrane region" description="Helical" evidence="7">
    <location>
        <begin position="261"/>
        <end position="279"/>
    </location>
</feature>
<name>A0A3G1B507_9ARCH</name>
<keyword evidence="3" id="KW-0813">Transport</keyword>
<comment type="subcellular location">
    <subcellularLocation>
        <location evidence="1">Membrane</location>
        <topology evidence="1">Multi-pass membrane protein</topology>
    </subcellularLocation>
</comment>
<dbReference type="KEGG" id="tah:SU86_005830"/>
<dbReference type="AlphaFoldDB" id="A0A3G1B507"/>
<dbReference type="PANTHER" id="PTHR42751:SF3">
    <property type="entry name" value="SODIUM_GLUTAMATE SYMPORTER"/>
    <property type="match status" value="1"/>
</dbReference>
<feature type="transmembrane region" description="Helical" evidence="7">
    <location>
        <begin position="312"/>
        <end position="334"/>
    </location>
</feature>
<feature type="transmembrane region" description="Helical" evidence="7">
    <location>
        <begin position="376"/>
        <end position="396"/>
    </location>
</feature>